<dbReference type="InterPro" id="IPR007407">
    <property type="entry name" value="DUF459"/>
</dbReference>
<dbReference type="Gene3D" id="3.40.50.1110">
    <property type="entry name" value="SGNH hydrolase"/>
    <property type="match status" value="1"/>
</dbReference>
<dbReference type="InterPro" id="IPR036514">
    <property type="entry name" value="SGNH_hydro_sf"/>
</dbReference>
<name>Q1YK53_AURMS</name>
<comment type="caution">
    <text evidence="2">The sequence shown here is derived from an EMBL/GenBank/DDBJ whole genome shotgun (WGS) entry which is preliminary data.</text>
</comment>
<feature type="region of interest" description="Disordered" evidence="1">
    <location>
        <begin position="60"/>
        <end position="107"/>
    </location>
</feature>
<evidence type="ECO:0000256" key="1">
    <source>
        <dbReference type="SAM" id="MobiDB-lite"/>
    </source>
</evidence>
<accession>Q1YK53</accession>
<dbReference type="Pfam" id="PF04311">
    <property type="entry name" value="DUF459"/>
    <property type="match status" value="1"/>
</dbReference>
<evidence type="ECO:0008006" key="4">
    <source>
        <dbReference type="Google" id="ProtNLM"/>
    </source>
</evidence>
<dbReference type="GO" id="GO:0016788">
    <property type="term" value="F:hydrolase activity, acting on ester bonds"/>
    <property type="evidence" value="ECO:0007669"/>
    <property type="project" value="UniProtKB-ARBA"/>
</dbReference>
<keyword evidence="3" id="KW-1185">Reference proteome</keyword>
<proteinExistence type="predicted"/>
<reference evidence="2 3" key="1">
    <citation type="journal article" date="2008" name="Appl. Environ. Microbiol.">
        <title>Genomic insights into Mn(II) oxidation by the marine alphaproteobacterium Aurantimonas sp. strain SI85-9A1.</title>
        <authorList>
            <person name="Dick G.J."/>
            <person name="Podell S."/>
            <person name="Johnson H.A."/>
            <person name="Rivera-Espinoza Y."/>
            <person name="Bernier-Latmani R."/>
            <person name="McCarthy J.K."/>
            <person name="Torpey J.W."/>
            <person name="Clement B.G."/>
            <person name="Gaasterland T."/>
            <person name="Tebo B.M."/>
        </authorList>
    </citation>
    <scope>NUCLEOTIDE SEQUENCE [LARGE SCALE GENOMIC DNA]</scope>
    <source>
        <strain evidence="2 3">SI85-9A1</strain>
    </source>
</reference>
<dbReference type="CDD" id="cd01829">
    <property type="entry name" value="SGNH_hydrolase_peri2"/>
    <property type="match status" value="1"/>
</dbReference>
<dbReference type="HOGENOM" id="CLU_044457_0_0_5"/>
<evidence type="ECO:0000313" key="3">
    <source>
        <dbReference type="Proteomes" id="UP000000321"/>
    </source>
</evidence>
<dbReference type="RefSeq" id="WP_009208661.1">
    <property type="nucleotide sequence ID" value="NZ_BBWP01000053.1"/>
</dbReference>
<evidence type="ECO:0000313" key="2">
    <source>
        <dbReference type="EMBL" id="EAS50670.1"/>
    </source>
</evidence>
<dbReference type="SUPFAM" id="SSF52266">
    <property type="entry name" value="SGNH hydrolase"/>
    <property type="match status" value="1"/>
</dbReference>
<feature type="compositionally biased region" description="Basic residues" evidence="1">
    <location>
        <begin position="65"/>
        <end position="82"/>
    </location>
</feature>
<feature type="compositionally biased region" description="Low complexity" evidence="1">
    <location>
        <begin position="83"/>
        <end position="107"/>
    </location>
</feature>
<protein>
    <recommendedName>
        <fullName evidence="4">SGNH hydrolase-type esterase domain-containing protein</fullName>
    </recommendedName>
</protein>
<sequence>MAGARHGSSPARGWLARMMVAALAAIAVFVTAVVPQSAAYAQQRPRTVLEMLFGNQTREAAPPRRVIRKRAAPRKQRTRRSRSSSSSSSRRSSPSRTPAAPAAAAAPDKNDTAQIVLVVGDFMADSLAKGLSDVYADNADVVVKARANGSSGLVREDYYNWRTSLGPIMEEEKPAVVVMMIGSNDRQQIDTGSGSASLRSDAWVAEYQKRIAAIAGTAKEKNVPLVWVGVPSFKFDRMSEDMIFLNDLYSKGVASVSGEFVDVWDGFVDANGGFVYSGPGVSGQKVQLRGSDGITMTGDGADKLAFFAERAITKRLRNPAAPGTAFSLSEEQLPNMQLPPISNAANAVTAAPVALDDPSLDGADRLLGAGTVQGFSLEPSPRDRLVLNGNSTGNIAGRADDFAWNEKRAAVSPGGPPIAYRGSLDLNKLRESDGIEPPEEMPSILDAIIEDWSRSNDEASGSAPQG</sequence>
<dbReference type="EMBL" id="AAPJ01000002">
    <property type="protein sequence ID" value="EAS50670.1"/>
    <property type="molecule type" value="Genomic_DNA"/>
</dbReference>
<organism evidence="2 3">
    <name type="scientific">Aurantimonas manganoxydans (strain ATCC BAA-1229 / DSM 21871 / SI85-9A1)</name>
    <dbReference type="NCBI Taxonomy" id="287752"/>
    <lineage>
        <taxon>Bacteria</taxon>
        <taxon>Pseudomonadati</taxon>
        <taxon>Pseudomonadota</taxon>
        <taxon>Alphaproteobacteria</taxon>
        <taxon>Hyphomicrobiales</taxon>
        <taxon>Aurantimonadaceae</taxon>
        <taxon>Aurantimonas</taxon>
    </lineage>
</organism>
<dbReference type="AlphaFoldDB" id="Q1YK53"/>
<gene>
    <name evidence="2" type="ORF">SI859A1_00793</name>
</gene>
<dbReference type="BioCyc" id="AURANTIMONAS:SI859A1_00793-MONOMER"/>
<dbReference type="Proteomes" id="UP000000321">
    <property type="component" value="Unassembled WGS sequence"/>
</dbReference>